<sequence>MSKQQKAAKKIRPLDEVLQSYRVIIHESEMFSNLKEILSQHKDKICNIRCLAIGSFTQEFPAKYQLALLLELIDYLLNDKISPKVSIYDPVFNDSDLGYLDKCHPEWEVKEEVDKETFNPNSTLFFLPHAPLGLTEQILNEEKPKLFLANNIIQHTDRYTKGELNEKYPLLSKLVYLVESKSEISQKQEIINSSSIDGFTAFVPKRKRKQKSKYKFVEKIIDYDSIESVFTQCTITSTFDEGKLLRDQPWVNSFSDLAMHII</sequence>
<evidence type="ECO:0000313" key="4">
    <source>
        <dbReference type="Proteomes" id="UP000644660"/>
    </source>
</evidence>
<dbReference type="GO" id="GO:0005634">
    <property type="term" value="C:nucleus"/>
    <property type="evidence" value="ECO:0007669"/>
    <property type="project" value="TreeGrafter"/>
</dbReference>
<dbReference type="AlphaFoldDB" id="A0A8H2VI87"/>
<name>A0A8H2VI87_9SACH</name>
<gene>
    <name evidence="3" type="ORF">KABA2_08S05104</name>
</gene>
<proteinExistence type="inferred from homology"/>
<dbReference type="OrthoDB" id="551431at2759"/>
<keyword evidence="4" id="KW-1185">Reference proteome</keyword>
<accession>A0A8H2VI87</accession>
<feature type="domain" description="SRR1-like" evidence="2">
    <location>
        <begin position="35"/>
        <end position="261"/>
    </location>
</feature>
<dbReference type="PANTHER" id="PTHR28626">
    <property type="entry name" value="SRR1-LIKE PROTEIN"/>
    <property type="match status" value="1"/>
</dbReference>
<dbReference type="PANTHER" id="PTHR28626:SF3">
    <property type="entry name" value="SRR1-LIKE PROTEIN"/>
    <property type="match status" value="1"/>
</dbReference>
<organism evidence="3 4">
    <name type="scientific">Maudiozyma barnettii</name>
    <dbReference type="NCBI Taxonomy" id="61262"/>
    <lineage>
        <taxon>Eukaryota</taxon>
        <taxon>Fungi</taxon>
        <taxon>Dikarya</taxon>
        <taxon>Ascomycota</taxon>
        <taxon>Saccharomycotina</taxon>
        <taxon>Saccharomycetes</taxon>
        <taxon>Saccharomycetales</taxon>
        <taxon>Saccharomycetaceae</taxon>
        <taxon>Maudiozyma</taxon>
    </lineage>
</organism>
<protein>
    <submittedName>
        <fullName evidence="3">Similar to Saccharomyces cerevisiae YLR412W BER1 Protein involved in microtubule-related processes, N-acetylation</fullName>
    </submittedName>
</protein>
<dbReference type="Pfam" id="PF07985">
    <property type="entry name" value="SRR1"/>
    <property type="match status" value="1"/>
</dbReference>
<evidence type="ECO:0000313" key="3">
    <source>
        <dbReference type="EMBL" id="CAB4256181.1"/>
    </source>
</evidence>
<dbReference type="Proteomes" id="UP000644660">
    <property type="component" value="Unassembled WGS sequence"/>
</dbReference>
<dbReference type="EMBL" id="CAEFZW010000008">
    <property type="protein sequence ID" value="CAB4256181.1"/>
    <property type="molecule type" value="Genomic_DNA"/>
</dbReference>
<dbReference type="GO" id="GO:0005737">
    <property type="term" value="C:cytoplasm"/>
    <property type="evidence" value="ECO:0007669"/>
    <property type="project" value="TreeGrafter"/>
</dbReference>
<dbReference type="RefSeq" id="XP_041408025.1">
    <property type="nucleotide sequence ID" value="XM_041552091.1"/>
</dbReference>
<comment type="caution">
    <text evidence="3">The sequence shown here is derived from an EMBL/GenBank/DDBJ whole genome shotgun (WGS) entry which is preliminary data.</text>
</comment>
<dbReference type="GeneID" id="64859253"/>
<dbReference type="InterPro" id="IPR040044">
    <property type="entry name" value="SRR1L"/>
</dbReference>
<evidence type="ECO:0000256" key="1">
    <source>
        <dbReference type="ARBA" id="ARBA00009856"/>
    </source>
</evidence>
<comment type="similarity">
    <text evidence="1">Belongs to the SRR1 family.</text>
</comment>
<dbReference type="InterPro" id="IPR012942">
    <property type="entry name" value="SRR1-like"/>
</dbReference>
<evidence type="ECO:0000259" key="2">
    <source>
        <dbReference type="Pfam" id="PF07985"/>
    </source>
</evidence>
<reference evidence="3 4" key="1">
    <citation type="submission" date="2020-05" db="EMBL/GenBank/DDBJ databases">
        <authorList>
            <person name="Casaregola S."/>
            <person name="Devillers H."/>
            <person name="Grondin C."/>
        </authorList>
    </citation>
    <scope>NUCLEOTIDE SEQUENCE [LARGE SCALE GENOMIC DNA]</scope>
    <source>
        <strain evidence="3 4">CLIB 1767</strain>
    </source>
</reference>